<name>A0ACB8YMC9_9ASTR</name>
<comment type="caution">
    <text evidence="1">The sequence shown here is derived from an EMBL/GenBank/DDBJ whole genome shotgun (WGS) entry which is preliminary data.</text>
</comment>
<reference evidence="2" key="1">
    <citation type="journal article" date="2022" name="Mol. Ecol. Resour.">
        <title>The genomes of chicory, endive, great burdock and yacon provide insights into Asteraceae palaeo-polyploidization history and plant inulin production.</title>
        <authorList>
            <person name="Fan W."/>
            <person name="Wang S."/>
            <person name="Wang H."/>
            <person name="Wang A."/>
            <person name="Jiang F."/>
            <person name="Liu H."/>
            <person name="Zhao H."/>
            <person name="Xu D."/>
            <person name="Zhang Y."/>
        </authorList>
    </citation>
    <scope>NUCLEOTIDE SEQUENCE [LARGE SCALE GENOMIC DNA]</scope>
    <source>
        <strain evidence="2">cv. Yunnan</strain>
    </source>
</reference>
<evidence type="ECO:0000313" key="2">
    <source>
        <dbReference type="Proteomes" id="UP001056120"/>
    </source>
</evidence>
<protein>
    <submittedName>
        <fullName evidence="1">Uncharacterized protein</fullName>
    </submittedName>
</protein>
<keyword evidence="2" id="KW-1185">Reference proteome</keyword>
<proteinExistence type="predicted"/>
<evidence type="ECO:0000313" key="1">
    <source>
        <dbReference type="EMBL" id="KAI3686416.1"/>
    </source>
</evidence>
<dbReference type="EMBL" id="CM042044">
    <property type="protein sequence ID" value="KAI3686416.1"/>
    <property type="molecule type" value="Genomic_DNA"/>
</dbReference>
<accession>A0ACB8YMC9</accession>
<reference evidence="1 2" key="2">
    <citation type="journal article" date="2022" name="Mol. Ecol. Resour.">
        <title>The genomes of chicory, endive, great burdock and yacon provide insights into Asteraceae paleo-polyploidization history and plant inulin production.</title>
        <authorList>
            <person name="Fan W."/>
            <person name="Wang S."/>
            <person name="Wang H."/>
            <person name="Wang A."/>
            <person name="Jiang F."/>
            <person name="Liu H."/>
            <person name="Zhao H."/>
            <person name="Xu D."/>
            <person name="Zhang Y."/>
        </authorList>
    </citation>
    <scope>NUCLEOTIDE SEQUENCE [LARGE SCALE GENOMIC DNA]</scope>
    <source>
        <strain evidence="2">cv. Yunnan</strain>
        <tissue evidence="1">Leaves</tissue>
    </source>
</reference>
<sequence>MAGGEGRRWHEVRRRISDGYNGPINGRNRTGNNRETTFFVSNLGRWRIVTCSFPPIDWRPAFGHIGRWRIRMWLQREHKAGDLFGFVRFYDAENKWEMECSMGMVVLNNAKLSVNLAKFDKDGKPNGRPKVSNPHQNYVGTHQHVQDNIGEDRGRTSMSYKEVLTWNPDLASEVTVLEDADFDTVQWYD</sequence>
<gene>
    <name evidence="1" type="ORF">L1987_80092</name>
</gene>
<organism evidence="1 2">
    <name type="scientific">Smallanthus sonchifolius</name>
    <dbReference type="NCBI Taxonomy" id="185202"/>
    <lineage>
        <taxon>Eukaryota</taxon>
        <taxon>Viridiplantae</taxon>
        <taxon>Streptophyta</taxon>
        <taxon>Embryophyta</taxon>
        <taxon>Tracheophyta</taxon>
        <taxon>Spermatophyta</taxon>
        <taxon>Magnoliopsida</taxon>
        <taxon>eudicotyledons</taxon>
        <taxon>Gunneridae</taxon>
        <taxon>Pentapetalae</taxon>
        <taxon>asterids</taxon>
        <taxon>campanulids</taxon>
        <taxon>Asterales</taxon>
        <taxon>Asteraceae</taxon>
        <taxon>Asteroideae</taxon>
        <taxon>Heliantheae alliance</taxon>
        <taxon>Millerieae</taxon>
        <taxon>Smallanthus</taxon>
    </lineage>
</organism>
<dbReference type="Proteomes" id="UP001056120">
    <property type="component" value="Linkage Group LG27"/>
</dbReference>